<reference evidence="2 3" key="1">
    <citation type="submission" date="2018-12" db="EMBL/GenBank/DDBJ databases">
        <title>Marinifilum JC070 sp. nov., a marine bacterium isolated from Yongle Blue Hole in the South China Sea.</title>
        <authorList>
            <person name="Fu T."/>
        </authorList>
    </citation>
    <scope>NUCLEOTIDE SEQUENCE [LARGE SCALE GENOMIC DNA]</scope>
    <source>
        <strain evidence="2 3">JC070</strain>
    </source>
</reference>
<dbReference type="Gene3D" id="3.40.30.10">
    <property type="entry name" value="Glutaredoxin"/>
    <property type="match status" value="1"/>
</dbReference>
<protein>
    <submittedName>
        <fullName evidence="2">Redoxin domain-containing protein</fullName>
    </submittedName>
</protein>
<keyword evidence="1" id="KW-0812">Transmembrane</keyword>
<comment type="caution">
    <text evidence="2">The sequence shown here is derived from an EMBL/GenBank/DDBJ whole genome shotgun (WGS) entry which is preliminary data.</text>
</comment>
<dbReference type="Proteomes" id="UP000732105">
    <property type="component" value="Unassembled WGS sequence"/>
</dbReference>
<feature type="transmembrane region" description="Helical" evidence="1">
    <location>
        <begin position="6"/>
        <end position="24"/>
    </location>
</feature>
<proteinExistence type="predicted"/>
<accession>A0ABX1WZK9</accession>
<evidence type="ECO:0000313" key="2">
    <source>
        <dbReference type="EMBL" id="NOU61605.1"/>
    </source>
</evidence>
<dbReference type="SUPFAM" id="SSF52833">
    <property type="entry name" value="Thioredoxin-like"/>
    <property type="match status" value="1"/>
</dbReference>
<evidence type="ECO:0000313" key="3">
    <source>
        <dbReference type="Proteomes" id="UP000732105"/>
    </source>
</evidence>
<evidence type="ECO:0000256" key="1">
    <source>
        <dbReference type="SAM" id="Phobius"/>
    </source>
</evidence>
<gene>
    <name evidence="2" type="ORF">ELS83_17525</name>
</gene>
<dbReference type="EMBL" id="RZNH01000037">
    <property type="protein sequence ID" value="NOU61605.1"/>
    <property type="molecule type" value="Genomic_DNA"/>
</dbReference>
<organism evidence="2 3">
    <name type="scientific">Marinifilum caeruleilacunae</name>
    <dbReference type="NCBI Taxonomy" id="2499076"/>
    <lineage>
        <taxon>Bacteria</taxon>
        <taxon>Pseudomonadati</taxon>
        <taxon>Bacteroidota</taxon>
        <taxon>Bacteroidia</taxon>
        <taxon>Marinilabiliales</taxon>
        <taxon>Marinifilaceae</taxon>
    </lineage>
</organism>
<dbReference type="InterPro" id="IPR036249">
    <property type="entry name" value="Thioredoxin-like_sf"/>
</dbReference>
<keyword evidence="3" id="KW-1185">Reference proteome</keyword>
<keyword evidence="1" id="KW-1133">Transmembrane helix</keyword>
<sequence>MNDLKKILPVALFVIIVVTLLFFISTKRKANKEIASNFEIIDFNDFNFLEPVEDYELNENSVICFFASDCSLCSYEAKQLKKEDFVPENLDFIWVSSQNRDSIVSFIKSNDIAGVEHFKFAQIEASVLTEKYNINEYPKGLIYKNGILCHSFKGLISLFTIKEHLNQEIPN</sequence>
<name>A0ABX1WZK9_9BACT</name>
<dbReference type="RefSeq" id="WP_171596865.1">
    <property type="nucleotide sequence ID" value="NZ_RZNH01000037.1"/>
</dbReference>
<keyword evidence="1" id="KW-0472">Membrane</keyword>